<evidence type="ECO:0000313" key="2">
    <source>
        <dbReference type="RefSeq" id="XP_011313565.1"/>
    </source>
</evidence>
<sequence>MHEQESLKGQLYIKMSVVEGGRVTHFWKSDRFNPIVSMKFAQDQAQVIADNPYEGALKDVSFVVKFVSKNKMGKKTTVGHFVIGPDVGGQYGDQWKQAMAKPGQPITKWQAFE</sequence>
<proteinExistence type="predicted"/>
<dbReference type="OrthoDB" id="7656035at2759"/>
<dbReference type="AlphaFoldDB" id="A0A9R1TQ41"/>
<protein>
    <submittedName>
        <fullName evidence="2">Uncharacterized protein</fullName>
    </submittedName>
</protein>
<dbReference type="RefSeq" id="XP_011313565.1">
    <property type="nucleotide sequence ID" value="XM_011315263.1"/>
</dbReference>
<dbReference type="InterPro" id="IPR035892">
    <property type="entry name" value="C2_domain_sf"/>
</dbReference>
<dbReference type="Proteomes" id="UP000694866">
    <property type="component" value="Unplaced"/>
</dbReference>
<name>A0A9R1TQ41_9HYME</name>
<dbReference type="GeneID" id="105273027"/>
<organism evidence="1 2">
    <name type="scientific">Fopius arisanus</name>
    <dbReference type="NCBI Taxonomy" id="64838"/>
    <lineage>
        <taxon>Eukaryota</taxon>
        <taxon>Metazoa</taxon>
        <taxon>Ecdysozoa</taxon>
        <taxon>Arthropoda</taxon>
        <taxon>Hexapoda</taxon>
        <taxon>Insecta</taxon>
        <taxon>Pterygota</taxon>
        <taxon>Neoptera</taxon>
        <taxon>Endopterygota</taxon>
        <taxon>Hymenoptera</taxon>
        <taxon>Apocrita</taxon>
        <taxon>Ichneumonoidea</taxon>
        <taxon>Braconidae</taxon>
        <taxon>Opiinae</taxon>
        <taxon>Fopius</taxon>
    </lineage>
</organism>
<evidence type="ECO:0000313" key="1">
    <source>
        <dbReference type="Proteomes" id="UP000694866"/>
    </source>
</evidence>
<reference evidence="2" key="1">
    <citation type="submission" date="2025-08" db="UniProtKB">
        <authorList>
            <consortium name="RefSeq"/>
        </authorList>
    </citation>
    <scope>IDENTIFICATION</scope>
    <source>
        <strain evidence="2">USDA-PBARC FA_bdor</strain>
        <tissue evidence="2">Whole organism</tissue>
    </source>
</reference>
<dbReference type="Gene3D" id="2.60.40.150">
    <property type="entry name" value="C2 domain"/>
    <property type="match status" value="1"/>
</dbReference>
<accession>A0A9R1TQ41</accession>
<gene>
    <name evidence="2" type="primary">LOC105273027</name>
</gene>
<dbReference type="KEGG" id="fas:105273027"/>
<keyword evidence="1" id="KW-1185">Reference proteome</keyword>